<dbReference type="SUPFAM" id="SSF49785">
    <property type="entry name" value="Galactose-binding domain-like"/>
    <property type="match status" value="1"/>
</dbReference>
<dbReference type="GO" id="GO:0005975">
    <property type="term" value="P:carbohydrate metabolic process"/>
    <property type="evidence" value="ECO:0007669"/>
    <property type="project" value="InterPro"/>
</dbReference>
<keyword evidence="8" id="KW-1185">Reference proteome</keyword>
<dbReference type="AlphaFoldDB" id="A0A6I6K1R2"/>
<organism evidence="7 8">
    <name type="scientific">Maribellus comscasis</name>
    <dbReference type="NCBI Taxonomy" id="2681766"/>
    <lineage>
        <taxon>Bacteria</taxon>
        <taxon>Pseudomonadati</taxon>
        <taxon>Bacteroidota</taxon>
        <taxon>Bacteroidia</taxon>
        <taxon>Marinilabiliales</taxon>
        <taxon>Prolixibacteraceae</taxon>
        <taxon>Maribellus</taxon>
    </lineage>
</organism>
<protein>
    <submittedName>
        <fullName evidence="7">Beta-glucuronidase</fullName>
    </submittedName>
</protein>
<dbReference type="PANTHER" id="PTHR42732:SF3">
    <property type="entry name" value="HYDROLASE"/>
    <property type="match status" value="1"/>
</dbReference>
<dbReference type="InterPro" id="IPR013783">
    <property type="entry name" value="Ig-like_fold"/>
</dbReference>
<dbReference type="InterPro" id="IPR017853">
    <property type="entry name" value="GH"/>
</dbReference>
<dbReference type="Gene3D" id="3.20.20.80">
    <property type="entry name" value="Glycosidases"/>
    <property type="match status" value="1"/>
</dbReference>
<dbReference type="Pfam" id="PF02837">
    <property type="entry name" value="Glyco_hydro_2_N"/>
    <property type="match status" value="1"/>
</dbReference>
<proteinExistence type="inferred from homology"/>
<dbReference type="Proteomes" id="UP000428260">
    <property type="component" value="Chromosome"/>
</dbReference>
<dbReference type="PANTHER" id="PTHR42732">
    <property type="entry name" value="BETA-GALACTOSIDASE"/>
    <property type="match status" value="1"/>
</dbReference>
<evidence type="ECO:0000259" key="6">
    <source>
        <dbReference type="Pfam" id="PF02837"/>
    </source>
</evidence>
<keyword evidence="2" id="KW-0378">Hydrolase</keyword>
<dbReference type="SUPFAM" id="SSF49303">
    <property type="entry name" value="beta-Galactosidase/glucuronidase domain"/>
    <property type="match status" value="1"/>
</dbReference>
<dbReference type="InterPro" id="IPR036156">
    <property type="entry name" value="Beta-gal/glucu_dom_sf"/>
</dbReference>
<accession>A0A6I6K1R2</accession>
<name>A0A6I6K1R2_9BACT</name>
<dbReference type="GO" id="GO:0004553">
    <property type="term" value="F:hydrolase activity, hydrolyzing O-glycosyl compounds"/>
    <property type="evidence" value="ECO:0007669"/>
    <property type="project" value="InterPro"/>
</dbReference>
<reference evidence="7 8" key="1">
    <citation type="submission" date="2019-11" db="EMBL/GenBank/DDBJ databases">
        <authorList>
            <person name="Zheng R.K."/>
            <person name="Sun C.M."/>
        </authorList>
    </citation>
    <scope>NUCLEOTIDE SEQUENCE [LARGE SCALE GENOMIC DNA]</scope>
    <source>
        <strain evidence="7 8">WC007</strain>
    </source>
</reference>
<evidence type="ECO:0000256" key="2">
    <source>
        <dbReference type="ARBA" id="ARBA00022801"/>
    </source>
</evidence>
<dbReference type="Pfam" id="PF00703">
    <property type="entry name" value="Glyco_hydro_2"/>
    <property type="match status" value="1"/>
</dbReference>
<dbReference type="Pfam" id="PF02836">
    <property type="entry name" value="Glyco_hydro_2_C"/>
    <property type="match status" value="1"/>
</dbReference>
<feature type="domain" description="Glycoside hydrolase family 2 catalytic" evidence="5">
    <location>
        <begin position="306"/>
        <end position="489"/>
    </location>
</feature>
<dbReference type="KEGG" id="mcos:GM418_29045"/>
<evidence type="ECO:0000259" key="4">
    <source>
        <dbReference type="Pfam" id="PF00703"/>
    </source>
</evidence>
<comment type="similarity">
    <text evidence="1">Belongs to the glycosyl hydrolase 2 family.</text>
</comment>
<dbReference type="InterPro" id="IPR006103">
    <property type="entry name" value="Glyco_hydro_2_cat"/>
</dbReference>
<sequence length="632" mass="73201">MKNIVFLMIFFGFAFSAKNLTAIPRPEHPRPQFMRDNWINLNGPWNFTFDFDQSGLEKGWHKNPVDFNQTIIVPFCPESKLSGVELTDKLIPGIWYHREVTIPDDWTNKRIFLHFGAVDYDCRAWINGELAGRHYGGGVSFEFEITPYLKKGANSIIVCAFDDVKSGMQPLGKQTPYLYDPNVWSTHYMRTTGIWQTVWLEARSNNYIQSVKIKPDVDNSRFILEPVFDKTEKGVIFQTTLLNEDNVVISAVSSELIHGIPVIVDVQNAKLWSPDNPYLYNFKFELIENNEVIDQVKSYAGLRKIHIEGNRLFLNNKPLYLRFVLDQGFYPDGLWTAPDDKELKADIERSMAVGFNGARLHQKIFEERFHYWADKLGYLTMGEFYDFGMQWENAQCIFNHEREWREIVLRDYNHPSIIAWTPFNETIAGAKKDMEIHRRAIVNIVDLTHALDQTRPVHSVSGFVQVCTDIYSDHNYHQDAELLKKNYAKLTPDSNWNQDYTAGAGLAVDYEGQPFWVAEYSGTFWDVEETIPEDPEKWGYGKGIRTEIDNKLKANRWVKTPIKPTVETIEDAIEQQTQVILSHPYISGFCFCQLTDVEGEVNGVYTYDRKLKFDGNRMKEIFMAPAAIMKSN</sequence>
<evidence type="ECO:0000259" key="5">
    <source>
        <dbReference type="Pfam" id="PF02836"/>
    </source>
</evidence>
<dbReference type="InterPro" id="IPR051913">
    <property type="entry name" value="GH2_Domain-Containing"/>
</dbReference>
<evidence type="ECO:0000256" key="3">
    <source>
        <dbReference type="ARBA" id="ARBA00023295"/>
    </source>
</evidence>
<evidence type="ECO:0000313" key="8">
    <source>
        <dbReference type="Proteomes" id="UP000428260"/>
    </source>
</evidence>
<gene>
    <name evidence="7" type="ORF">GM418_29045</name>
</gene>
<dbReference type="InterPro" id="IPR008979">
    <property type="entry name" value="Galactose-bd-like_sf"/>
</dbReference>
<keyword evidence="3" id="KW-0326">Glycosidase</keyword>
<dbReference type="SUPFAM" id="SSF51445">
    <property type="entry name" value="(Trans)glycosidases"/>
    <property type="match status" value="1"/>
</dbReference>
<feature type="domain" description="Glycoside hydrolase family 2 immunoglobulin-like beta-sandwich" evidence="4">
    <location>
        <begin position="207"/>
        <end position="303"/>
    </location>
</feature>
<dbReference type="Gene3D" id="2.60.120.260">
    <property type="entry name" value="Galactose-binding domain-like"/>
    <property type="match status" value="1"/>
</dbReference>
<evidence type="ECO:0000313" key="7">
    <source>
        <dbReference type="EMBL" id="QGY47569.1"/>
    </source>
</evidence>
<dbReference type="InterPro" id="IPR006102">
    <property type="entry name" value="Ig-like_GH2"/>
</dbReference>
<dbReference type="EMBL" id="CP046401">
    <property type="protein sequence ID" value="QGY47569.1"/>
    <property type="molecule type" value="Genomic_DNA"/>
</dbReference>
<feature type="domain" description="Glycosyl hydrolases family 2 sugar binding" evidence="6">
    <location>
        <begin position="40"/>
        <end position="163"/>
    </location>
</feature>
<dbReference type="Gene3D" id="2.60.40.10">
    <property type="entry name" value="Immunoglobulins"/>
    <property type="match status" value="1"/>
</dbReference>
<dbReference type="InterPro" id="IPR006104">
    <property type="entry name" value="Glyco_hydro_2_N"/>
</dbReference>
<evidence type="ECO:0000256" key="1">
    <source>
        <dbReference type="ARBA" id="ARBA00007401"/>
    </source>
</evidence>